<dbReference type="OrthoDB" id="10021571at2759"/>
<comment type="caution">
    <text evidence="1">The sequence shown here is derived from an EMBL/GenBank/DDBJ whole genome shotgun (WGS) entry which is preliminary data.</text>
</comment>
<dbReference type="EMBL" id="BMAW01095204">
    <property type="protein sequence ID" value="GFS69163.1"/>
    <property type="molecule type" value="Genomic_DNA"/>
</dbReference>
<organism evidence="1 2">
    <name type="scientific">Nephila pilipes</name>
    <name type="common">Giant wood spider</name>
    <name type="synonym">Nephila maculata</name>
    <dbReference type="NCBI Taxonomy" id="299642"/>
    <lineage>
        <taxon>Eukaryota</taxon>
        <taxon>Metazoa</taxon>
        <taxon>Ecdysozoa</taxon>
        <taxon>Arthropoda</taxon>
        <taxon>Chelicerata</taxon>
        <taxon>Arachnida</taxon>
        <taxon>Araneae</taxon>
        <taxon>Araneomorphae</taxon>
        <taxon>Entelegynae</taxon>
        <taxon>Araneoidea</taxon>
        <taxon>Nephilidae</taxon>
        <taxon>Nephila</taxon>
    </lineage>
</organism>
<dbReference type="AlphaFoldDB" id="A0A8X6T244"/>
<keyword evidence="2" id="KW-1185">Reference proteome</keyword>
<accession>A0A8X6T244</accession>
<proteinExistence type="predicted"/>
<evidence type="ECO:0000313" key="1">
    <source>
        <dbReference type="EMBL" id="GFS69163.1"/>
    </source>
</evidence>
<protein>
    <submittedName>
        <fullName evidence="1">Chromatin complexes subunit BAP18</fullName>
    </submittedName>
</protein>
<name>A0A8X6T244_NEPPI</name>
<sequence>MSFTLMGELEMMLNPEYTSRNNISETDVLALRAAITKFGEDINAICKIIKKRTILQIKGSMKRLAYEEAGLPLRKQQIIAVPKATVSQEKIIRNVSNVSVLSQQSAKSADITLNMLNATEPEVDVEGLATADKLDYGCTDGS</sequence>
<evidence type="ECO:0000313" key="2">
    <source>
        <dbReference type="Proteomes" id="UP000887013"/>
    </source>
</evidence>
<gene>
    <name evidence="1" type="primary">BAP18</name>
    <name evidence="1" type="ORF">NPIL_653741</name>
</gene>
<reference evidence="1" key="1">
    <citation type="submission" date="2020-08" db="EMBL/GenBank/DDBJ databases">
        <title>Multicomponent nature underlies the extraordinary mechanical properties of spider dragline silk.</title>
        <authorList>
            <person name="Kono N."/>
            <person name="Nakamura H."/>
            <person name="Mori M."/>
            <person name="Yoshida Y."/>
            <person name="Ohtoshi R."/>
            <person name="Malay A.D."/>
            <person name="Moran D.A.P."/>
            <person name="Tomita M."/>
            <person name="Numata K."/>
            <person name="Arakawa K."/>
        </authorList>
    </citation>
    <scope>NUCLEOTIDE SEQUENCE</scope>
</reference>
<dbReference type="Proteomes" id="UP000887013">
    <property type="component" value="Unassembled WGS sequence"/>
</dbReference>